<dbReference type="AlphaFoldDB" id="A0A150WFC0"/>
<evidence type="ECO:0000256" key="9">
    <source>
        <dbReference type="HAMAP-Rule" id="MF_00212"/>
    </source>
</evidence>
<dbReference type="GO" id="GO:0006099">
    <property type="term" value="P:tricarboxylic acid cycle"/>
    <property type="evidence" value="ECO:0007669"/>
    <property type="project" value="UniProtKB-UniRule"/>
</dbReference>
<dbReference type="SUPFAM" id="SSF51905">
    <property type="entry name" value="FAD/NAD(P)-binding domain"/>
    <property type="match status" value="1"/>
</dbReference>
<dbReference type="UniPathway" id="UPA00223">
    <property type="reaction ID" value="UER01008"/>
</dbReference>
<dbReference type="RefSeq" id="WP_061836746.1">
    <property type="nucleotide sequence ID" value="NZ_LUKE01000006.1"/>
</dbReference>
<sequence length="519" mass="57266">MKNLVVLVLALSLFACGKNPPPPEKEVDAVLIGAGIMSSTLGVFLKELEPQMTIEIFERLDGAGLESSAAMNNAGTGHSAFCELNYTPEKEDGTIETVKAVAINEQFEISKQFWAYQVSQGVLGDPKTFINNVPHMSFVWGDDNVRYLKKRHEAMIKEPLFQGMLYTEDHEQLKKWIPLVMQGRDPNQKIAATYMDMGTDVNFGSLTTQFINHLGQQPGVAVHYRSEVQDLVRADDGSWIVVIRDLGSEETRSVKAKFVFIGAGGRALTLLQKSGIEEAKGYGGVPVGGEWLVTTNEEIINQHQAKVYGKANFGAPPMSVPHLDTRIINGKKALLFGPYATFSTKYLKNGSWWDMPRALSTDNLWPMIRAGFDNLDLTWYLIGQLVQSDKDRVAALQDYFPQAKESDWTLEHAGQRVQIVKKDKEKGGILQFGTEVVSAGDGSMAALLGASPGASTAAPIMLSVLEKNFKDKMSSPAWQSRIKEIIPSYGQKLNTDIKLANKTRARSSGILKLKVHTIQ</sequence>
<evidence type="ECO:0000256" key="5">
    <source>
        <dbReference type="ARBA" id="ARBA00022532"/>
    </source>
</evidence>
<evidence type="ECO:0000256" key="8">
    <source>
        <dbReference type="ARBA" id="ARBA00023002"/>
    </source>
</evidence>
<organism evidence="11 12">
    <name type="scientific">Bdellovibrio bacteriovorus</name>
    <dbReference type="NCBI Taxonomy" id="959"/>
    <lineage>
        <taxon>Bacteria</taxon>
        <taxon>Pseudomonadati</taxon>
        <taxon>Bdellovibrionota</taxon>
        <taxon>Bdellovibrionia</taxon>
        <taxon>Bdellovibrionales</taxon>
        <taxon>Pseudobdellovibrionaceae</taxon>
        <taxon>Bdellovibrio</taxon>
    </lineage>
</organism>
<dbReference type="NCBIfam" id="NF003605">
    <property type="entry name" value="PRK05257.1-4"/>
    <property type="match status" value="1"/>
</dbReference>
<dbReference type="NCBIfam" id="NF003606">
    <property type="entry name" value="PRK05257.2-1"/>
    <property type="match status" value="1"/>
</dbReference>
<feature type="chain" id="PRO_5007572713" description="Probable malate:quinone oxidoreductase" evidence="10">
    <location>
        <begin position="18"/>
        <end position="519"/>
    </location>
</feature>
<dbReference type="PROSITE" id="PS51257">
    <property type="entry name" value="PROKAR_LIPOPROTEIN"/>
    <property type="match status" value="1"/>
</dbReference>
<dbReference type="OrthoDB" id="9763983at2"/>
<reference evidence="11 12" key="1">
    <citation type="submission" date="2016-03" db="EMBL/GenBank/DDBJ databases">
        <authorList>
            <person name="Ploux O."/>
        </authorList>
    </citation>
    <scope>NUCLEOTIDE SEQUENCE [LARGE SCALE GENOMIC DNA]</scope>
    <source>
        <strain evidence="11 12">R0</strain>
    </source>
</reference>
<comment type="similarity">
    <text evidence="4 9">Belongs to the MQO family.</text>
</comment>
<dbReference type="GO" id="GO:0047545">
    <property type="term" value="F:(S)-2-hydroxyglutarate dehydrogenase activity"/>
    <property type="evidence" value="ECO:0007669"/>
    <property type="project" value="TreeGrafter"/>
</dbReference>
<dbReference type="GO" id="GO:0008924">
    <property type="term" value="F:L-malate dehydrogenase (quinone) activity"/>
    <property type="evidence" value="ECO:0007669"/>
    <property type="project" value="UniProtKB-UniRule"/>
</dbReference>
<evidence type="ECO:0000313" key="12">
    <source>
        <dbReference type="Proteomes" id="UP000075320"/>
    </source>
</evidence>
<dbReference type="HAMAP" id="MF_00212">
    <property type="entry name" value="MQO"/>
    <property type="match status" value="1"/>
</dbReference>
<evidence type="ECO:0000256" key="7">
    <source>
        <dbReference type="ARBA" id="ARBA00022827"/>
    </source>
</evidence>
<dbReference type="EMBL" id="LUKE01000006">
    <property type="protein sequence ID" value="KYG61664.1"/>
    <property type="molecule type" value="Genomic_DNA"/>
</dbReference>
<proteinExistence type="inferred from homology"/>
<accession>A0A150WFC0</accession>
<keyword evidence="5 9" id="KW-0816">Tricarboxylic acid cycle</keyword>
<evidence type="ECO:0000256" key="3">
    <source>
        <dbReference type="ARBA" id="ARBA00005012"/>
    </source>
</evidence>
<dbReference type="PANTHER" id="PTHR43104:SF2">
    <property type="entry name" value="L-2-HYDROXYGLUTARATE DEHYDROGENASE, MITOCHONDRIAL"/>
    <property type="match status" value="1"/>
</dbReference>
<keyword evidence="8 9" id="KW-0560">Oxidoreductase</keyword>
<dbReference type="Pfam" id="PF06039">
    <property type="entry name" value="Mqo"/>
    <property type="match status" value="1"/>
</dbReference>
<protein>
    <recommendedName>
        <fullName evidence="9">Probable malate:quinone oxidoreductase</fullName>
        <ecNumber evidence="9">1.1.5.4</ecNumber>
    </recommendedName>
    <alternativeName>
        <fullName evidence="9">MQO</fullName>
    </alternativeName>
    <alternativeName>
        <fullName evidence="9">Malate dehydrogenase [quinone]</fullName>
    </alternativeName>
</protein>
<comment type="pathway">
    <text evidence="3 9">Carbohydrate metabolism; tricarboxylic acid cycle; oxaloacetate from (S)-malate (quinone route): step 1/1.</text>
</comment>
<evidence type="ECO:0000313" key="11">
    <source>
        <dbReference type="EMBL" id="KYG61664.1"/>
    </source>
</evidence>
<dbReference type="Proteomes" id="UP000075320">
    <property type="component" value="Unassembled WGS sequence"/>
</dbReference>
<dbReference type="NCBIfam" id="TIGR01320">
    <property type="entry name" value="mal_quin_oxido"/>
    <property type="match status" value="1"/>
</dbReference>
<feature type="signal peptide" evidence="10">
    <location>
        <begin position="1"/>
        <end position="17"/>
    </location>
</feature>
<keyword evidence="7 9" id="KW-0274">FAD</keyword>
<gene>
    <name evidence="9" type="primary">mqo</name>
    <name evidence="11" type="ORF">AZI86_18390</name>
</gene>
<dbReference type="InterPro" id="IPR006231">
    <property type="entry name" value="MQO"/>
</dbReference>
<name>A0A150WFC0_BDEBC</name>
<keyword evidence="12" id="KW-1185">Reference proteome</keyword>
<keyword evidence="6 9" id="KW-0285">Flavoprotein</keyword>
<evidence type="ECO:0000256" key="10">
    <source>
        <dbReference type="SAM" id="SignalP"/>
    </source>
</evidence>
<dbReference type="EC" id="1.1.5.4" evidence="9"/>
<evidence type="ECO:0000256" key="2">
    <source>
        <dbReference type="ARBA" id="ARBA00001974"/>
    </source>
</evidence>
<evidence type="ECO:0000256" key="1">
    <source>
        <dbReference type="ARBA" id="ARBA00001139"/>
    </source>
</evidence>
<comment type="cofactor">
    <cofactor evidence="2 9">
        <name>FAD</name>
        <dbReference type="ChEBI" id="CHEBI:57692"/>
    </cofactor>
</comment>
<dbReference type="NCBIfam" id="NF009875">
    <property type="entry name" value="PRK13339.1"/>
    <property type="match status" value="1"/>
</dbReference>
<evidence type="ECO:0000256" key="6">
    <source>
        <dbReference type="ARBA" id="ARBA00022630"/>
    </source>
</evidence>
<dbReference type="PANTHER" id="PTHR43104">
    <property type="entry name" value="L-2-HYDROXYGLUTARATE DEHYDROGENASE, MITOCHONDRIAL"/>
    <property type="match status" value="1"/>
</dbReference>
<dbReference type="NCBIfam" id="NF003603">
    <property type="entry name" value="PRK05257.1-1"/>
    <property type="match status" value="1"/>
</dbReference>
<dbReference type="NCBIfam" id="NF003611">
    <property type="entry name" value="PRK05257.3-2"/>
    <property type="match status" value="1"/>
</dbReference>
<dbReference type="InterPro" id="IPR036188">
    <property type="entry name" value="FAD/NAD-bd_sf"/>
</dbReference>
<evidence type="ECO:0000256" key="4">
    <source>
        <dbReference type="ARBA" id="ARBA00006389"/>
    </source>
</evidence>
<comment type="caution">
    <text evidence="11">The sequence shown here is derived from an EMBL/GenBank/DDBJ whole genome shotgun (WGS) entry which is preliminary data.</text>
</comment>
<keyword evidence="10" id="KW-0732">Signal</keyword>
<comment type="catalytic activity">
    <reaction evidence="1 9">
        <text>(S)-malate + a quinone = a quinol + oxaloacetate</text>
        <dbReference type="Rhea" id="RHEA:46012"/>
        <dbReference type="ChEBI" id="CHEBI:15589"/>
        <dbReference type="ChEBI" id="CHEBI:16452"/>
        <dbReference type="ChEBI" id="CHEBI:24646"/>
        <dbReference type="ChEBI" id="CHEBI:132124"/>
        <dbReference type="EC" id="1.1.5.4"/>
    </reaction>
</comment>